<reference evidence="2 3" key="1">
    <citation type="submission" date="2018-02" db="EMBL/GenBank/DDBJ databases">
        <title>Genome sequence of the basidiomycete white-rot fungus Phlebia centrifuga.</title>
        <authorList>
            <person name="Granchi Z."/>
            <person name="Peng M."/>
            <person name="de Vries R.P."/>
            <person name="Hilden K."/>
            <person name="Makela M.R."/>
            <person name="Grigoriev I."/>
            <person name="Riley R."/>
        </authorList>
    </citation>
    <scope>NUCLEOTIDE SEQUENCE [LARGE SCALE GENOMIC DNA]</scope>
    <source>
        <strain evidence="2 3">FBCC195</strain>
    </source>
</reference>
<comment type="caution">
    <text evidence="2">The sequence shown here is derived from an EMBL/GenBank/DDBJ whole genome shotgun (WGS) entry which is preliminary data.</text>
</comment>
<feature type="compositionally biased region" description="Polar residues" evidence="1">
    <location>
        <begin position="379"/>
        <end position="388"/>
    </location>
</feature>
<organism evidence="2 3">
    <name type="scientific">Hermanssonia centrifuga</name>
    <dbReference type="NCBI Taxonomy" id="98765"/>
    <lineage>
        <taxon>Eukaryota</taxon>
        <taxon>Fungi</taxon>
        <taxon>Dikarya</taxon>
        <taxon>Basidiomycota</taxon>
        <taxon>Agaricomycotina</taxon>
        <taxon>Agaricomycetes</taxon>
        <taxon>Polyporales</taxon>
        <taxon>Meruliaceae</taxon>
        <taxon>Hermanssonia</taxon>
    </lineage>
</organism>
<name>A0A2R6NT09_9APHY</name>
<protein>
    <recommendedName>
        <fullName evidence="4">Ubiquitin-like protease family profile domain-containing protein</fullName>
    </recommendedName>
</protein>
<gene>
    <name evidence="2" type="ORF">PHLCEN_2v8678</name>
</gene>
<evidence type="ECO:0008006" key="4">
    <source>
        <dbReference type="Google" id="ProtNLM"/>
    </source>
</evidence>
<sequence length="554" mass="61622">HLEVGRPHPKIIWIPLANKIIQLHNRGEYPKEKNGVRKVHVIGELMGAGDVTQCGGIFHVNGNHWVAAAISMTSRIVFYGDPMAANAVVEAAKETHSNTVDVPTPVRALQWFLEQHGQSNLLVSTLPTTAQTDTWSCGILSFNALAHHFLPTVYPLLQSGSHSCLIARIAMFERVIALNRQKSLQTSILMDARSKESGVPFTTLGQTVVEEERKDLRWDSECKTLYHHPLSTKKNPPATAATCDSEVQARKKHKIELVKTTENTKIAKQSKPDCHMKKSVYKDTRKGHPTNSLMDEVTLVIGVTQTKSGKSATVYQCSGIGCVFQWQGRTKNRVLPHAVRCLYLSSEIHIKIARSLSQKSPEARVLASAHAEETATSERGTSQGLLTSPMSQSTARAYFKGAGKAQLKDKADAAMVKMFCVNGLPPNFADSPEYKEYSNILNPTYNPPGRTTLTENFIPATQALIQQQQIDYLTTQRNLTVTYDGGQTRRRHHFYTIHILTEDGRAFLMDMVDGRNVSRTGNWIKESVLRVSLSQILYTLSFEFTSGALLLPYE</sequence>
<keyword evidence="3" id="KW-1185">Reference proteome</keyword>
<evidence type="ECO:0000313" key="2">
    <source>
        <dbReference type="EMBL" id="PSR76128.1"/>
    </source>
</evidence>
<feature type="region of interest" description="Disordered" evidence="1">
    <location>
        <begin position="367"/>
        <end position="388"/>
    </location>
</feature>
<dbReference type="OrthoDB" id="2754401at2759"/>
<dbReference type="EMBL" id="MLYV02000861">
    <property type="protein sequence ID" value="PSR76128.1"/>
    <property type="molecule type" value="Genomic_DNA"/>
</dbReference>
<evidence type="ECO:0000313" key="3">
    <source>
        <dbReference type="Proteomes" id="UP000186601"/>
    </source>
</evidence>
<evidence type="ECO:0000256" key="1">
    <source>
        <dbReference type="SAM" id="MobiDB-lite"/>
    </source>
</evidence>
<dbReference type="Proteomes" id="UP000186601">
    <property type="component" value="Unassembled WGS sequence"/>
</dbReference>
<dbReference type="AlphaFoldDB" id="A0A2R6NT09"/>
<accession>A0A2R6NT09</accession>
<dbReference type="STRING" id="98765.A0A2R6NT09"/>
<feature type="non-terminal residue" evidence="2">
    <location>
        <position position="1"/>
    </location>
</feature>
<proteinExistence type="predicted"/>